<evidence type="ECO:0000256" key="1">
    <source>
        <dbReference type="ARBA" id="ARBA00022737"/>
    </source>
</evidence>
<dbReference type="SMART" id="SM00256">
    <property type="entry name" value="FBOX"/>
    <property type="match status" value="1"/>
</dbReference>
<reference evidence="3" key="1">
    <citation type="submission" date="2020-06" db="EMBL/GenBank/DDBJ databases">
        <title>WGS assembly of Ceratodon purpureus strain R40.</title>
        <authorList>
            <person name="Carey S.B."/>
            <person name="Jenkins J."/>
            <person name="Shu S."/>
            <person name="Lovell J.T."/>
            <person name="Sreedasyam A."/>
            <person name="Maumus F."/>
            <person name="Tiley G.P."/>
            <person name="Fernandez-Pozo N."/>
            <person name="Barry K."/>
            <person name="Chen C."/>
            <person name="Wang M."/>
            <person name="Lipzen A."/>
            <person name="Daum C."/>
            <person name="Saski C.A."/>
            <person name="Payton A.C."/>
            <person name="Mcbreen J.C."/>
            <person name="Conrad R.E."/>
            <person name="Kollar L.M."/>
            <person name="Olsson S."/>
            <person name="Huttunen S."/>
            <person name="Landis J.B."/>
            <person name="Wickett N.J."/>
            <person name="Johnson M.G."/>
            <person name="Rensing S.A."/>
            <person name="Grimwood J."/>
            <person name="Schmutz J."/>
            <person name="Mcdaniel S.F."/>
        </authorList>
    </citation>
    <scope>NUCLEOTIDE SEQUENCE</scope>
    <source>
        <strain evidence="3">R40</strain>
    </source>
</reference>
<name>A0A8T0IHN4_CERPU</name>
<dbReference type="InterPro" id="IPR050796">
    <property type="entry name" value="SCF_F-box_component"/>
</dbReference>
<dbReference type="Gene3D" id="1.20.1280.50">
    <property type="match status" value="1"/>
</dbReference>
<keyword evidence="1" id="KW-0677">Repeat</keyword>
<dbReference type="AlphaFoldDB" id="A0A8T0IHN4"/>
<dbReference type="Proteomes" id="UP000822688">
    <property type="component" value="Chromosome 3"/>
</dbReference>
<dbReference type="InterPro" id="IPR015915">
    <property type="entry name" value="Kelch-typ_b-propeller"/>
</dbReference>
<dbReference type="PANTHER" id="PTHR31672:SF2">
    <property type="entry name" value="F-BOX DOMAIN-CONTAINING PROTEIN"/>
    <property type="match status" value="1"/>
</dbReference>
<evidence type="ECO:0000313" key="4">
    <source>
        <dbReference type="Proteomes" id="UP000822688"/>
    </source>
</evidence>
<protein>
    <recommendedName>
        <fullName evidence="2">F-box domain-containing protein</fullName>
    </recommendedName>
</protein>
<dbReference type="EMBL" id="CM026423">
    <property type="protein sequence ID" value="KAG0583304.1"/>
    <property type="molecule type" value="Genomic_DNA"/>
</dbReference>
<dbReference type="PROSITE" id="PS50181">
    <property type="entry name" value="FBOX"/>
    <property type="match status" value="1"/>
</dbReference>
<keyword evidence="4" id="KW-1185">Reference proteome</keyword>
<dbReference type="InterPro" id="IPR001810">
    <property type="entry name" value="F-box_dom"/>
</dbReference>
<gene>
    <name evidence="3" type="ORF">KC19_3G125300</name>
</gene>
<dbReference type="PANTHER" id="PTHR31672">
    <property type="entry name" value="BNACNNG10540D PROTEIN"/>
    <property type="match status" value="1"/>
</dbReference>
<organism evidence="3 4">
    <name type="scientific">Ceratodon purpureus</name>
    <name type="common">Fire moss</name>
    <name type="synonym">Dicranum purpureum</name>
    <dbReference type="NCBI Taxonomy" id="3225"/>
    <lineage>
        <taxon>Eukaryota</taxon>
        <taxon>Viridiplantae</taxon>
        <taxon>Streptophyta</taxon>
        <taxon>Embryophyta</taxon>
        <taxon>Bryophyta</taxon>
        <taxon>Bryophytina</taxon>
        <taxon>Bryopsida</taxon>
        <taxon>Dicranidae</taxon>
        <taxon>Pseudoditrichales</taxon>
        <taxon>Ditrichaceae</taxon>
        <taxon>Ceratodon</taxon>
    </lineage>
</organism>
<accession>A0A8T0IHN4</accession>
<feature type="domain" description="F-box" evidence="2">
    <location>
        <begin position="26"/>
        <end position="72"/>
    </location>
</feature>
<sequence>MPGINLNISSLSLTSDTRVKQVWMDPTLWGTLPEPLVELILVHLPLPQLLPMRAVCKKWNELLHSSAFLKAQRHRTVQCPAYVLTVNEPAFNAFSFFQTGPELYYLRSSSLHCPVSKNWFNMSLDCLPFRDFYITSVAGGLLCFVAQKGASGSPNREVVVGVCNPATRSWRILPRWGETNSKVFNLPVFVAMVVDNFHRSYKIVLIDHDRAVTRCYHSTSMAWTETESVPCRHSFPYYDRTPTSPVVRGTTLVCATQCKTGISSYDMETGLWDSYHVFLPGMHSNVHLVQHHGRILMISRIMKAKYEGSDRVQISELDPKGLRVTTALDDVPLGPSKQFLDHFKVSACRSVDDESEGLCFVSVTTGERWLYDLEDRFWHILPSSPGSKSKSMAAYGGFSVHLRVDIQP</sequence>
<proteinExistence type="predicted"/>
<dbReference type="InterPro" id="IPR036047">
    <property type="entry name" value="F-box-like_dom_sf"/>
</dbReference>
<dbReference type="FunFam" id="1.20.1280.50:FF:000008">
    <property type="entry name" value="F-box only protein 6"/>
    <property type="match status" value="1"/>
</dbReference>
<evidence type="ECO:0000259" key="2">
    <source>
        <dbReference type="PROSITE" id="PS50181"/>
    </source>
</evidence>
<dbReference type="Pfam" id="PF12937">
    <property type="entry name" value="F-box-like"/>
    <property type="match status" value="1"/>
</dbReference>
<dbReference type="SUPFAM" id="SSF81383">
    <property type="entry name" value="F-box domain"/>
    <property type="match status" value="1"/>
</dbReference>
<evidence type="ECO:0000313" key="3">
    <source>
        <dbReference type="EMBL" id="KAG0583304.1"/>
    </source>
</evidence>
<dbReference type="SUPFAM" id="SSF117281">
    <property type="entry name" value="Kelch motif"/>
    <property type="match status" value="1"/>
</dbReference>
<comment type="caution">
    <text evidence="3">The sequence shown here is derived from an EMBL/GenBank/DDBJ whole genome shotgun (WGS) entry which is preliminary data.</text>
</comment>